<organism evidence="1 2">
    <name type="scientific">Streptomyces citrinus</name>
    <dbReference type="NCBI Taxonomy" id="3118173"/>
    <lineage>
        <taxon>Bacteria</taxon>
        <taxon>Bacillati</taxon>
        <taxon>Actinomycetota</taxon>
        <taxon>Actinomycetes</taxon>
        <taxon>Kitasatosporales</taxon>
        <taxon>Streptomycetaceae</taxon>
        <taxon>Streptomyces</taxon>
    </lineage>
</organism>
<reference evidence="1" key="1">
    <citation type="journal article" date="2025" name="Int. J. Syst. Evol. Microbiol.">
        <title>Streptomyces citrinus sp. nov., with yellow diffusible pigment.</title>
        <authorList>
            <person name="He Y."/>
            <person name="Yang E."/>
            <person name="Xu J."/>
            <person name="Sun Y."/>
            <person name="Sun L."/>
        </authorList>
    </citation>
    <scope>NUCLEOTIDE SEQUENCE</scope>
    <source>
        <strain evidence="1">Q6</strain>
    </source>
</reference>
<protein>
    <submittedName>
        <fullName evidence="1">Uncharacterized protein</fullName>
    </submittedName>
</protein>
<sequence>MTRPLHPLPVLTLDLDADGVLLHPVSGRRVKDKELPHVIRTTLDLPAAVTDVVVFVHGWLTSREKALRGTERLLALAEGGWAARAGRYPALPRHTRVQCVALRWRSVSLYRRARDRTRGNTLEGHAGHVVAALLGYLDEWREPPRPDTADTLPRAGGQYVHAVGHSFGCRFLCQAVPESGPAELSRRPVDVLAPVHEDERYAYTVDSLLLLQMAAPPRVLAAGGAYGRLFTDAPVSGPVAVTHTRHDRATGLWHRLREGERGIGTVGLPGPAAVEVHRTTLRAPERAYADGELHHRLVDVDATEVFRRGRWKPTGAHSDIWYPHTAHLLLSLMNDAHEAARTGGLPANGPNGPVR</sequence>
<proteinExistence type="predicted"/>
<dbReference type="Proteomes" id="UP001432251">
    <property type="component" value="Chromosome"/>
</dbReference>
<evidence type="ECO:0000313" key="1">
    <source>
        <dbReference type="EMBL" id="WWQ63939.1"/>
    </source>
</evidence>
<name>A0ACD5A9S0_9ACTN</name>
<dbReference type="EMBL" id="CP146022">
    <property type="protein sequence ID" value="WWQ63939.1"/>
    <property type="molecule type" value="Genomic_DNA"/>
</dbReference>
<accession>A0ACD5A9S0</accession>
<keyword evidence="2" id="KW-1185">Reference proteome</keyword>
<gene>
    <name evidence="1" type="ORF">V2W30_11680</name>
</gene>
<evidence type="ECO:0000313" key="2">
    <source>
        <dbReference type="Proteomes" id="UP001432251"/>
    </source>
</evidence>